<name>A0A240EKE9_9VIBR</name>
<reference evidence="2" key="1">
    <citation type="submission" date="2016-06" db="EMBL/GenBank/DDBJ databases">
        <authorList>
            <person name="Rodrigo-Torres L."/>
            <person name="Arahal R.D."/>
            <person name="Lucena T."/>
        </authorList>
    </citation>
    <scope>NUCLEOTIDE SEQUENCE [LARGE SCALE GENOMIC DNA]</scope>
    <source>
        <strain evidence="2">CECT8203</strain>
    </source>
</reference>
<proteinExistence type="predicted"/>
<dbReference type="EMBL" id="OANU01000044">
    <property type="protein sequence ID" value="SNX48971.1"/>
    <property type="molecule type" value="Genomic_DNA"/>
</dbReference>
<dbReference type="NCBIfam" id="NF003476">
    <property type="entry name" value="PRK05114.1"/>
    <property type="match status" value="1"/>
</dbReference>
<dbReference type="RefSeq" id="WP_096994087.1">
    <property type="nucleotide sequence ID" value="NZ_JBHSII010000009.1"/>
</dbReference>
<sequence>MFDDLSLSHEEQQAAVERIQELMKQGISTAQAIKIIAQEIREEKAEASNPLCQGSCRP</sequence>
<dbReference type="Pfam" id="PF03701">
    <property type="entry name" value="UPF0181"/>
    <property type="match status" value="1"/>
</dbReference>
<dbReference type="Proteomes" id="UP000219336">
    <property type="component" value="Unassembled WGS sequence"/>
</dbReference>
<evidence type="ECO:0000313" key="1">
    <source>
        <dbReference type="EMBL" id="SNX48971.1"/>
    </source>
</evidence>
<dbReference type="OrthoDB" id="6522084at2"/>
<keyword evidence="2" id="KW-1185">Reference proteome</keyword>
<dbReference type="AlphaFoldDB" id="A0A240EKE9"/>
<evidence type="ECO:0000313" key="2">
    <source>
        <dbReference type="Proteomes" id="UP000219336"/>
    </source>
</evidence>
<gene>
    <name evidence="1" type="ORF">VTH8203_02608</name>
</gene>
<dbReference type="InterPro" id="IPR005371">
    <property type="entry name" value="UPF0181"/>
</dbReference>
<accession>A0A240EKE9</accession>
<organism evidence="1 2">
    <name type="scientific">Vibrio thalassae</name>
    <dbReference type="NCBI Taxonomy" id="1243014"/>
    <lineage>
        <taxon>Bacteria</taxon>
        <taxon>Pseudomonadati</taxon>
        <taxon>Pseudomonadota</taxon>
        <taxon>Gammaproteobacteria</taxon>
        <taxon>Vibrionales</taxon>
        <taxon>Vibrionaceae</taxon>
        <taxon>Vibrio</taxon>
    </lineage>
</organism>
<protein>
    <submittedName>
        <fullName evidence="1">Uncharacterized protein</fullName>
    </submittedName>
</protein>